<dbReference type="AlphaFoldDB" id="F8NBM7"/>
<dbReference type="OrthoDB" id="5492415at2"/>
<feature type="compositionally biased region" description="Basic residues" evidence="4">
    <location>
        <begin position="147"/>
        <end position="157"/>
    </location>
</feature>
<dbReference type="PANTHER" id="PTHR43280:SF29">
    <property type="entry name" value="ARAC-FAMILY TRANSCRIPTIONAL REGULATOR"/>
    <property type="match status" value="1"/>
</dbReference>
<reference evidence="7" key="1">
    <citation type="journal article" date="2011" name="Stand. Genomic Sci.">
        <title>Non-contiguous finished genome sequence of the opportunistic oral pathogen Prevotella multisaccharivorax type strain (PPPA20).</title>
        <authorList>
            <person name="Pati A."/>
            <person name="Gronow S."/>
            <person name="Lu M."/>
            <person name="Lapidus A."/>
            <person name="Nolan M."/>
            <person name="Lucas S."/>
            <person name="Hammon N."/>
            <person name="Deshpande S."/>
            <person name="Cheng J.F."/>
            <person name="Tapia R."/>
            <person name="Han C."/>
            <person name="Goodwin L."/>
            <person name="Pitluck S."/>
            <person name="Liolios K."/>
            <person name="Pagani I."/>
            <person name="Mavromatis K."/>
            <person name="Mikhailova N."/>
            <person name="Huntemann M."/>
            <person name="Chen A."/>
            <person name="Palaniappan K."/>
            <person name="Land M."/>
            <person name="Hauser L."/>
            <person name="Detter J.C."/>
            <person name="Brambilla E.M."/>
            <person name="Rohde M."/>
            <person name="Goker M."/>
            <person name="Woyke T."/>
            <person name="Bristow J."/>
            <person name="Eisen J.A."/>
            <person name="Markowitz V."/>
            <person name="Hugenholtz P."/>
            <person name="Kyrpides N.C."/>
            <person name="Klenk H.P."/>
            <person name="Ivanova N."/>
        </authorList>
    </citation>
    <scope>NUCLEOTIDE SEQUENCE [LARGE SCALE GENOMIC DNA]</scope>
    <source>
        <strain evidence="7">DSM 17128</strain>
    </source>
</reference>
<sequence length="179" mass="21376">MAKYNITEKKEKDAAYRTLVNPKLMDELERRINDIIIIQKKYRDKDYSAKRLAEDLNTNTRYISAVVNVRFHMNYTSYVNKYRIQEAMSMLVDKRYHELNMEEISDMVGFSNRQSFYASFYKINGITPREYRQRRLQVLPPQDEKPKKRGRKPGSKNKPREGEEARLADHSGRRLRAHP</sequence>
<evidence type="ECO:0000259" key="5">
    <source>
        <dbReference type="PROSITE" id="PS01124"/>
    </source>
</evidence>
<dbReference type="STRING" id="688246.Premu_2635"/>
<dbReference type="GO" id="GO:0003700">
    <property type="term" value="F:DNA-binding transcription factor activity"/>
    <property type="evidence" value="ECO:0007669"/>
    <property type="project" value="InterPro"/>
</dbReference>
<name>F8NBM7_9BACT</name>
<accession>F8NBM7</accession>
<keyword evidence="1" id="KW-0805">Transcription regulation</keyword>
<dbReference type="GO" id="GO:0043565">
    <property type="term" value="F:sequence-specific DNA binding"/>
    <property type="evidence" value="ECO:0007669"/>
    <property type="project" value="InterPro"/>
</dbReference>
<dbReference type="RefSeq" id="WP_007575917.1">
    <property type="nucleotide sequence ID" value="NZ_BPTS01000002.1"/>
</dbReference>
<proteinExistence type="predicted"/>
<dbReference type="Proteomes" id="UP000002772">
    <property type="component" value="Unassembled WGS sequence"/>
</dbReference>
<evidence type="ECO:0000256" key="1">
    <source>
        <dbReference type="ARBA" id="ARBA00023015"/>
    </source>
</evidence>
<keyword evidence="2" id="KW-0238">DNA-binding</keyword>
<dbReference type="PANTHER" id="PTHR43280">
    <property type="entry name" value="ARAC-FAMILY TRANSCRIPTIONAL REGULATOR"/>
    <property type="match status" value="1"/>
</dbReference>
<dbReference type="eggNOG" id="COG2207">
    <property type="taxonomic scope" value="Bacteria"/>
</dbReference>
<dbReference type="HOGENOM" id="CLU_135469_0_0_10"/>
<dbReference type="PROSITE" id="PS01124">
    <property type="entry name" value="HTH_ARAC_FAMILY_2"/>
    <property type="match status" value="1"/>
</dbReference>
<dbReference type="EMBL" id="GL945017">
    <property type="protein sequence ID" value="EGN57989.1"/>
    <property type="molecule type" value="Genomic_DNA"/>
</dbReference>
<feature type="compositionally biased region" description="Basic and acidic residues" evidence="4">
    <location>
        <begin position="158"/>
        <end position="172"/>
    </location>
</feature>
<dbReference type="Pfam" id="PF12833">
    <property type="entry name" value="HTH_18"/>
    <property type="match status" value="1"/>
</dbReference>
<keyword evidence="3" id="KW-0804">Transcription</keyword>
<gene>
    <name evidence="6" type="ORF">Premu_2635</name>
</gene>
<dbReference type="Gene3D" id="1.10.10.60">
    <property type="entry name" value="Homeodomain-like"/>
    <property type="match status" value="2"/>
</dbReference>
<evidence type="ECO:0000256" key="3">
    <source>
        <dbReference type="ARBA" id="ARBA00023163"/>
    </source>
</evidence>
<feature type="domain" description="HTH araC/xylS-type" evidence="5">
    <location>
        <begin position="33"/>
        <end position="134"/>
    </location>
</feature>
<evidence type="ECO:0000313" key="7">
    <source>
        <dbReference type="Proteomes" id="UP000002772"/>
    </source>
</evidence>
<protein>
    <submittedName>
        <fullName evidence="6">Helix-turn-helix domain-containing protein AraC type</fullName>
    </submittedName>
</protein>
<evidence type="ECO:0000256" key="4">
    <source>
        <dbReference type="SAM" id="MobiDB-lite"/>
    </source>
</evidence>
<evidence type="ECO:0000313" key="6">
    <source>
        <dbReference type="EMBL" id="EGN57989.1"/>
    </source>
</evidence>
<keyword evidence="7" id="KW-1185">Reference proteome</keyword>
<dbReference type="SUPFAM" id="SSF46689">
    <property type="entry name" value="Homeodomain-like"/>
    <property type="match status" value="1"/>
</dbReference>
<dbReference type="SMART" id="SM00342">
    <property type="entry name" value="HTH_ARAC"/>
    <property type="match status" value="1"/>
</dbReference>
<feature type="region of interest" description="Disordered" evidence="4">
    <location>
        <begin position="137"/>
        <end position="179"/>
    </location>
</feature>
<evidence type="ECO:0000256" key="2">
    <source>
        <dbReference type="ARBA" id="ARBA00023125"/>
    </source>
</evidence>
<dbReference type="InterPro" id="IPR009057">
    <property type="entry name" value="Homeodomain-like_sf"/>
</dbReference>
<organism evidence="6 7">
    <name type="scientific">Hallella multisaccharivorax DSM 17128</name>
    <dbReference type="NCBI Taxonomy" id="688246"/>
    <lineage>
        <taxon>Bacteria</taxon>
        <taxon>Pseudomonadati</taxon>
        <taxon>Bacteroidota</taxon>
        <taxon>Bacteroidia</taxon>
        <taxon>Bacteroidales</taxon>
        <taxon>Prevotellaceae</taxon>
        <taxon>Hallella</taxon>
    </lineage>
</organism>
<dbReference type="InterPro" id="IPR018060">
    <property type="entry name" value="HTH_AraC"/>
</dbReference>